<name>A0ABR3EZF3_9AGAR</name>
<evidence type="ECO:0000313" key="2">
    <source>
        <dbReference type="EMBL" id="KAL0568302.1"/>
    </source>
</evidence>
<sequence>MPLEPSRLNKLSIKEILHTVASNKFENFVVPAAYRTGKKELLVVYILEDASNSLLALLEDRIEGKTGGGPSASRKRKREDNQQPQCSRKAHRVEIQPNEGGEEAWGVGKFMEVVMDLDKRQCHQVFYNATSDSMVQPVVCGVCARENDLGEHPSSL</sequence>
<dbReference type="EMBL" id="JBAHYK010001369">
    <property type="protein sequence ID" value="KAL0568302.1"/>
    <property type="molecule type" value="Genomic_DNA"/>
</dbReference>
<evidence type="ECO:0000313" key="3">
    <source>
        <dbReference type="Proteomes" id="UP001465976"/>
    </source>
</evidence>
<keyword evidence="3" id="KW-1185">Reference proteome</keyword>
<evidence type="ECO:0000256" key="1">
    <source>
        <dbReference type="SAM" id="MobiDB-lite"/>
    </source>
</evidence>
<comment type="caution">
    <text evidence="2">The sequence shown here is derived from an EMBL/GenBank/DDBJ whole genome shotgun (WGS) entry which is preliminary data.</text>
</comment>
<protein>
    <submittedName>
        <fullName evidence="2">Uncharacterized protein</fullName>
    </submittedName>
</protein>
<proteinExistence type="predicted"/>
<feature type="region of interest" description="Disordered" evidence="1">
    <location>
        <begin position="63"/>
        <end position="98"/>
    </location>
</feature>
<reference evidence="2 3" key="1">
    <citation type="submission" date="2024-02" db="EMBL/GenBank/DDBJ databases">
        <title>A draft genome for the cacao thread blight pathogen Marasmius crinis-equi.</title>
        <authorList>
            <person name="Cohen S.P."/>
            <person name="Baruah I.K."/>
            <person name="Amoako-Attah I."/>
            <person name="Bukari Y."/>
            <person name="Meinhardt L.W."/>
            <person name="Bailey B.A."/>
        </authorList>
    </citation>
    <scope>NUCLEOTIDE SEQUENCE [LARGE SCALE GENOMIC DNA]</scope>
    <source>
        <strain evidence="2 3">GH-76</strain>
    </source>
</reference>
<dbReference type="Proteomes" id="UP001465976">
    <property type="component" value="Unassembled WGS sequence"/>
</dbReference>
<organism evidence="2 3">
    <name type="scientific">Marasmius crinis-equi</name>
    <dbReference type="NCBI Taxonomy" id="585013"/>
    <lineage>
        <taxon>Eukaryota</taxon>
        <taxon>Fungi</taxon>
        <taxon>Dikarya</taxon>
        <taxon>Basidiomycota</taxon>
        <taxon>Agaricomycotina</taxon>
        <taxon>Agaricomycetes</taxon>
        <taxon>Agaricomycetidae</taxon>
        <taxon>Agaricales</taxon>
        <taxon>Marasmiineae</taxon>
        <taxon>Marasmiaceae</taxon>
        <taxon>Marasmius</taxon>
    </lineage>
</organism>
<gene>
    <name evidence="2" type="ORF">V5O48_013682</name>
</gene>
<accession>A0ABR3EZF3</accession>